<dbReference type="GO" id="GO:0005856">
    <property type="term" value="C:cytoskeleton"/>
    <property type="evidence" value="ECO:0007669"/>
    <property type="project" value="UniProtKB-SubCell"/>
</dbReference>
<dbReference type="PANTHER" id="PTHR14871">
    <property type="entry name" value="DYNEIN REGULATORY COMPLEX PROTEIN 9"/>
    <property type="match status" value="1"/>
</dbReference>
<dbReference type="GO" id="GO:0005737">
    <property type="term" value="C:cytoplasm"/>
    <property type="evidence" value="ECO:0007669"/>
    <property type="project" value="TreeGrafter"/>
</dbReference>
<proteinExistence type="predicted"/>
<evidence type="ECO:0000256" key="5">
    <source>
        <dbReference type="ARBA" id="ARBA00023273"/>
    </source>
</evidence>
<protein>
    <submittedName>
        <fullName evidence="8">Uncharacterized protein</fullName>
    </submittedName>
</protein>
<organism evidence="8 9">
    <name type="scientific">Gonapodya prolifera (strain JEL478)</name>
    <name type="common">Monoblepharis prolifera</name>
    <dbReference type="NCBI Taxonomy" id="1344416"/>
    <lineage>
        <taxon>Eukaryota</taxon>
        <taxon>Fungi</taxon>
        <taxon>Fungi incertae sedis</taxon>
        <taxon>Chytridiomycota</taxon>
        <taxon>Chytridiomycota incertae sedis</taxon>
        <taxon>Monoblepharidomycetes</taxon>
        <taxon>Monoblepharidales</taxon>
        <taxon>Gonapodyaceae</taxon>
        <taxon>Gonapodya</taxon>
    </lineage>
</organism>
<accession>A0A139ARM9</accession>
<keyword evidence="4" id="KW-0206">Cytoskeleton</keyword>
<evidence type="ECO:0000256" key="6">
    <source>
        <dbReference type="SAM" id="Coils"/>
    </source>
</evidence>
<dbReference type="STRING" id="1344416.A0A139ARM9"/>
<dbReference type="InterPro" id="IPR042618">
    <property type="entry name" value="IQCG"/>
</dbReference>
<feature type="compositionally biased region" description="Polar residues" evidence="7">
    <location>
        <begin position="288"/>
        <end position="297"/>
    </location>
</feature>
<evidence type="ECO:0000256" key="7">
    <source>
        <dbReference type="SAM" id="MobiDB-lite"/>
    </source>
</evidence>
<dbReference type="Proteomes" id="UP000070544">
    <property type="component" value="Unassembled WGS sequence"/>
</dbReference>
<evidence type="ECO:0000256" key="3">
    <source>
        <dbReference type="ARBA" id="ARBA00022490"/>
    </source>
</evidence>
<evidence type="ECO:0000313" key="9">
    <source>
        <dbReference type="Proteomes" id="UP000070544"/>
    </source>
</evidence>
<reference evidence="8 9" key="1">
    <citation type="journal article" date="2015" name="Genome Biol. Evol.">
        <title>Phylogenomic analyses indicate that early fungi evolved digesting cell walls of algal ancestors of land plants.</title>
        <authorList>
            <person name="Chang Y."/>
            <person name="Wang S."/>
            <person name="Sekimoto S."/>
            <person name="Aerts A.L."/>
            <person name="Choi C."/>
            <person name="Clum A."/>
            <person name="LaButti K.M."/>
            <person name="Lindquist E.A."/>
            <person name="Yee Ngan C."/>
            <person name="Ohm R.A."/>
            <person name="Salamov A.A."/>
            <person name="Grigoriev I.V."/>
            <person name="Spatafora J.W."/>
            <person name="Berbee M.L."/>
        </authorList>
    </citation>
    <scope>NUCLEOTIDE SEQUENCE [LARGE SCALE GENOMIC DNA]</scope>
    <source>
        <strain evidence="8 9">JEL478</strain>
    </source>
</reference>
<comment type="subcellular location">
    <subcellularLocation>
        <location evidence="2">Cell projection</location>
    </subcellularLocation>
    <subcellularLocation>
        <location evidence="1">Cytoplasm</location>
        <location evidence="1">Cytoskeleton</location>
    </subcellularLocation>
</comment>
<dbReference type="OrthoDB" id="5227681at2759"/>
<dbReference type="PANTHER" id="PTHR14871:SF1">
    <property type="entry name" value="DYNEIN REGULATORY COMPLEX PROTEIN 9"/>
    <property type="match status" value="1"/>
</dbReference>
<dbReference type="OMA" id="ESKMHFY"/>
<name>A0A139ARM9_GONPJ</name>
<feature type="region of interest" description="Disordered" evidence="7">
    <location>
        <begin position="268"/>
        <end position="297"/>
    </location>
</feature>
<gene>
    <name evidence="8" type="ORF">M427DRAFT_28841</name>
</gene>
<evidence type="ECO:0000313" key="8">
    <source>
        <dbReference type="EMBL" id="KXS19359.1"/>
    </source>
</evidence>
<dbReference type="AlphaFoldDB" id="A0A139ARM9"/>
<dbReference type="EMBL" id="KQ965738">
    <property type="protein sequence ID" value="KXS19359.1"/>
    <property type="molecule type" value="Genomic_DNA"/>
</dbReference>
<keyword evidence="6" id="KW-0175">Coiled coil</keyword>
<dbReference type="GO" id="GO:0044782">
    <property type="term" value="P:cilium organization"/>
    <property type="evidence" value="ECO:0007669"/>
    <property type="project" value="TreeGrafter"/>
</dbReference>
<feature type="coiled-coil region" evidence="6">
    <location>
        <begin position="221"/>
        <end position="266"/>
    </location>
</feature>
<feature type="coiled-coil region" evidence="6">
    <location>
        <begin position="103"/>
        <end position="130"/>
    </location>
</feature>
<keyword evidence="5" id="KW-0966">Cell projection</keyword>
<evidence type="ECO:0000256" key="2">
    <source>
        <dbReference type="ARBA" id="ARBA00004316"/>
    </source>
</evidence>
<sequence>MACASSGWNNHLWLSQILRDIQRTSNKDQAQSPRRKAAKNDTDVLSLAMQSTLQSNAKVESERKWLATLITKAAEELEDRHFDFVLATVEEAHHKRSWLESTLNRENESVNLLKELRNDLVNERKITEEEVLDRNQVIQQLKDTIQEINVLTASEQKYVRKETKAHEAGTRVRCAAKENSLQESKAELLLSIEQEQTAHQRIVDYLSYRRRLLDDDIQAWMSKYEQDMESKSQQIDALKQQRSADLDKFEELVTLYEELLQLVEDDKKTEDETNHQANGTINRAAIQIQRQTTDTLD</sequence>
<keyword evidence="9" id="KW-1185">Reference proteome</keyword>
<evidence type="ECO:0000256" key="1">
    <source>
        <dbReference type="ARBA" id="ARBA00004245"/>
    </source>
</evidence>
<keyword evidence="3" id="KW-0963">Cytoplasm</keyword>
<evidence type="ECO:0000256" key="4">
    <source>
        <dbReference type="ARBA" id="ARBA00023212"/>
    </source>
</evidence>
<dbReference type="GO" id="GO:0031514">
    <property type="term" value="C:motile cilium"/>
    <property type="evidence" value="ECO:0007669"/>
    <property type="project" value="TreeGrafter"/>
</dbReference>